<gene>
    <name evidence="2" type="ORF">SAMN06893096_1182</name>
</gene>
<proteinExistence type="predicted"/>
<feature type="region of interest" description="Disordered" evidence="1">
    <location>
        <begin position="1"/>
        <end position="141"/>
    </location>
</feature>
<name>A0A239JMW5_9ACTN</name>
<organism evidence="2 3">
    <name type="scientific">Geodermatophilus pulveris</name>
    <dbReference type="NCBI Taxonomy" id="1564159"/>
    <lineage>
        <taxon>Bacteria</taxon>
        <taxon>Bacillati</taxon>
        <taxon>Actinomycetota</taxon>
        <taxon>Actinomycetes</taxon>
        <taxon>Geodermatophilales</taxon>
        <taxon>Geodermatophilaceae</taxon>
        <taxon>Geodermatophilus</taxon>
    </lineage>
</organism>
<feature type="compositionally biased region" description="Polar residues" evidence="1">
    <location>
        <begin position="1"/>
        <end position="23"/>
    </location>
</feature>
<reference evidence="3" key="1">
    <citation type="submission" date="2017-06" db="EMBL/GenBank/DDBJ databases">
        <authorList>
            <person name="Varghese N."/>
            <person name="Submissions S."/>
        </authorList>
    </citation>
    <scope>NUCLEOTIDE SEQUENCE [LARGE SCALE GENOMIC DNA]</scope>
    <source>
        <strain evidence="3">DSM 46839</strain>
    </source>
</reference>
<evidence type="ECO:0000313" key="2">
    <source>
        <dbReference type="EMBL" id="SNT07177.1"/>
    </source>
</evidence>
<evidence type="ECO:0000256" key="1">
    <source>
        <dbReference type="SAM" id="MobiDB-lite"/>
    </source>
</evidence>
<protein>
    <submittedName>
        <fullName evidence="2">Uncharacterized protein</fullName>
    </submittedName>
</protein>
<dbReference type="Proteomes" id="UP000198373">
    <property type="component" value="Unassembled WGS sequence"/>
</dbReference>
<accession>A0A239JMW5</accession>
<keyword evidence="3" id="KW-1185">Reference proteome</keyword>
<evidence type="ECO:0000313" key="3">
    <source>
        <dbReference type="Proteomes" id="UP000198373"/>
    </source>
</evidence>
<feature type="compositionally biased region" description="Basic residues" evidence="1">
    <location>
        <begin position="65"/>
        <end position="78"/>
    </location>
</feature>
<sequence>MTRGAPTNQIKMLASTVQFSTNDRPPPDPPPPDPTPPGVPATNTNTPDRQAVRGPGRPRHEDHRPHPRRPPTHTRRRPVRDGSPLPQDPTACLRPPTRTRPRSTPTPGQGGGSYWGPATAGDRTGQRSTLEHHPGHAARHP</sequence>
<dbReference type="AlphaFoldDB" id="A0A239JMW5"/>
<dbReference type="EMBL" id="FZOO01000018">
    <property type="protein sequence ID" value="SNT07177.1"/>
    <property type="molecule type" value="Genomic_DNA"/>
</dbReference>
<feature type="compositionally biased region" description="Pro residues" evidence="1">
    <location>
        <begin position="27"/>
        <end position="39"/>
    </location>
</feature>